<dbReference type="Proteomes" id="UP000190092">
    <property type="component" value="Unassembled WGS sequence"/>
</dbReference>
<dbReference type="STRING" id="225324.SAMN02745126_03213"/>
<dbReference type="SUPFAM" id="SSF53681">
    <property type="entry name" value="Aspartate/glutamate racemase"/>
    <property type="match status" value="2"/>
</dbReference>
<reference evidence="2" key="1">
    <citation type="submission" date="2017-02" db="EMBL/GenBank/DDBJ databases">
        <authorList>
            <person name="Varghese N."/>
            <person name="Submissions S."/>
        </authorList>
    </citation>
    <scope>NUCLEOTIDE SEQUENCE [LARGE SCALE GENOMIC DNA]</scope>
    <source>
        <strain evidence="2">ATCC 27094</strain>
    </source>
</reference>
<protein>
    <submittedName>
        <fullName evidence="1">Aspartate racemase</fullName>
    </submittedName>
</protein>
<dbReference type="AlphaFoldDB" id="A0A1T4QGL1"/>
<dbReference type="Pfam" id="PF01177">
    <property type="entry name" value="Asp_Glu_race"/>
    <property type="match status" value="1"/>
</dbReference>
<dbReference type="RefSeq" id="WP_085934911.1">
    <property type="nucleotide sequence ID" value="NZ_FUWJ01000003.1"/>
</dbReference>
<organism evidence="1 2">
    <name type="scientific">Enhydrobacter aerosaccus</name>
    <dbReference type="NCBI Taxonomy" id="225324"/>
    <lineage>
        <taxon>Bacteria</taxon>
        <taxon>Pseudomonadati</taxon>
        <taxon>Pseudomonadota</taxon>
        <taxon>Alphaproteobacteria</taxon>
        <taxon>Hyphomicrobiales</taxon>
        <taxon>Enhydrobacter</taxon>
    </lineage>
</organism>
<dbReference type="Gene3D" id="3.40.50.1860">
    <property type="match status" value="2"/>
</dbReference>
<dbReference type="InterPro" id="IPR001920">
    <property type="entry name" value="Asp/Glu_race"/>
</dbReference>
<proteinExistence type="predicted"/>
<keyword evidence="2" id="KW-1185">Reference proteome</keyword>
<sequence>MHIGLIGGIGPAATDFYYRGLIDRHRAAGRPLTLTIVHADVEEMGRNLTANQPARQAAIFAGLIDRLKAAGADIAAVTSMGGHFCIRELEPISPLPLVNAIPAVGAAIAARKLRKIGVLGTRMVMGSKLYGGVPFADLIAPEGEMFDRVADAYSAMANIGRVTEQQRLIFLEAGRMLCRDRGAEAIMLGGTDLFLAFADRTPDFAVIDCADIHVEAIFRTALST</sequence>
<dbReference type="OrthoDB" id="9803739at2"/>
<dbReference type="GO" id="GO:0047661">
    <property type="term" value="F:amino-acid racemase activity"/>
    <property type="evidence" value="ECO:0007669"/>
    <property type="project" value="InterPro"/>
</dbReference>
<accession>A0A1T4QGL1</accession>
<dbReference type="EMBL" id="FUWJ01000003">
    <property type="protein sequence ID" value="SKA02832.1"/>
    <property type="molecule type" value="Genomic_DNA"/>
</dbReference>
<gene>
    <name evidence="1" type="ORF">SAMN02745126_03213</name>
</gene>
<evidence type="ECO:0000313" key="2">
    <source>
        <dbReference type="Proteomes" id="UP000190092"/>
    </source>
</evidence>
<name>A0A1T4QGL1_9HYPH</name>
<dbReference type="InterPro" id="IPR015942">
    <property type="entry name" value="Asp/Glu/hydantoin_racemase"/>
</dbReference>
<evidence type="ECO:0000313" key="1">
    <source>
        <dbReference type="EMBL" id="SKA02832.1"/>
    </source>
</evidence>